<comment type="caution">
    <text evidence="2">The sequence shown here is derived from an EMBL/GenBank/DDBJ whole genome shotgun (WGS) entry which is preliminary data.</text>
</comment>
<evidence type="ECO:0000313" key="2">
    <source>
        <dbReference type="EMBL" id="KAH7293665.1"/>
    </source>
</evidence>
<evidence type="ECO:0000313" key="3">
    <source>
        <dbReference type="Proteomes" id="UP000825935"/>
    </source>
</evidence>
<keyword evidence="1" id="KW-1133">Transmembrane helix</keyword>
<gene>
    <name evidence="2" type="ORF">KP509_28G035900</name>
</gene>
<organism evidence="2 3">
    <name type="scientific">Ceratopteris richardii</name>
    <name type="common">Triangle waterfern</name>
    <dbReference type="NCBI Taxonomy" id="49495"/>
    <lineage>
        <taxon>Eukaryota</taxon>
        <taxon>Viridiplantae</taxon>
        <taxon>Streptophyta</taxon>
        <taxon>Embryophyta</taxon>
        <taxon>Tracheophyta</taxon>
        <taxon>Polypodiopsida</taxon>
        <taxon>Polypodiidae</taxon>
        <taxon>Polypodiales</taxon>
        <taxon>Pteridineae</taxon>
        <taxon>Pteridaceae</taxon>
        <taxon>Parkerioideae</taxon>
        <taxon>Ceratopteris</taxon>
    </lineage>
</organism>
<dbReference type="Proteomes" id="UP000825935">
    <property type="component" value="Chromosome 28"/>
</dbReference>
<feature type="transmembrane region" description="Helical" evidence="1">
    <location>
        <begin position="30"/>
        <end position="54"/>
    </location>
</feature>
<evidence type="ECO:0000256" key="1">
    <source>
        <dbReference type="SAM" id="Phobius"/>
    </source>
</evidence>
<proteinExistence type="predicted"/>
<sequence length="115" mass="13202">MSQTVIRQARMTSCGYFTHVEFMYTQTCEFFLLTSYFICISFRSTVMVIVMFLVPSAAYLSQCFHASRLPLGTSKILAMTTLLMFLDCRQSVNPAIQVKSGFIVHLSFHKCRSMR</sequence>
<dbReference type="AlphaFoldDB" id="A0A8T2RDQ2"/>
<feature type="transmembrane region" description="Helical" evidence="1">
    <location>
        <begin position="66"/>
        <end position="86"/>
    </location>
</feature>
<keyword evidence="1" id="KW-0812">Transmembrane</keyword>
<keyword evidence="1" id="KW-0472">Membrane</keyword>
<accession>A0A8T2RDQ2</accession>
<protein>
    <submittedName>
        <fullName evidence="2">Uncharacterized protein</fullName>
    </submittedName>
</protein>
<reference evidence="2" key="1">
    <citation type="submission" date="2021-08" db="EMBL/GenBank/DDBJ databases">
        <title>WGS assembly of Ceratopteris richardii.</title>
        <authorList>
            <person name="Marchant D.B."/>
            <person name="Chen G."/>
            <person name="Jenkins J."/>
            <person name="Shu S."/>
            <person name="Leebens-Mack J."/>
            <person name="Grimwood J."/>
            <person name="Schmutz J."/>
            <person name="Soltis P."/>
            <person name="Soltis D."/>
            <person name="Chen Z.-H."/>
        </authorList>
    </citation>
    <scope>NUCLEOTIDE SEQUENCE</scope>
    <source>
        <strain evidence="2">Whitten #5841</strain>
        <tissue evidence="2">Leaf</tissue>
    </source>
</reference>
<dbReference type="EMBL" id="CM035433">
    <property type="protein sequence ID" value="KAH7293665.1"/>
    <property type="molecule type" value="Genomic_DNA"/>
</dbReference>
<name>A0A8T2RDQ2_CERRI</name>
<keyword evidence="3" id="KW-1185">Reference proteome</keyword>